<dbReference type="STRING" id="4565.A0A3B6CBK7"/>
<dbReference type="EnsemblPlants" id="TraesCS2B02G442200.1">
    <property type="protein sequence ID" value="TraesCS2B02G442200.1.cds1"/>
    <property type="gene ID" value="TraesCS2B02G442200"/>
</dbReference>
<dbReference type="PANTHER" id="PTHR36140">
    <property type="entry name" value="F-BOX DOMAIN-CONTAINING PROTEIN-RELATED"/>
    <property type="match status" value="1"/>
</dbReference>
<keyword evidence="3" id="KW-1185">Reference proteome</keyword>
<dbReference type="InterPro" id="IPR001810">
    <property type="entry name" value="F-box_dom"/>
</dbReference>
<evidence type="ECO:0000313" key="3">
    <source>
        <dbReference type="Proteomes" id="UP000019116"/>
    </source>
</evidence>
<reference evidence="2" key="1">
    <citation type="submission" date="2018-08" db="EMBL/GenBank/DDBJ databases">
        <authorList>
            <person name="Rossello M."/>
        </authorList>
    </citation>
    <scope>NUCLEOTIDE SEQUENCE [LARGE SCALE GENOMIC DNA]</scope>
    <source>
        <strain evidence="2">cv. Chinese Spring</strain>
    </source>
</reference>
<protein>
    <recommendedName>
        <fullName evidence="1">F-box domain-containing protein</fullName>
    </recommendedName>
</protein>
<proteinExistence type="predicted"/>
<dbReference type="AlphaFoldDB" id="A0A3B6CBK7"/>
<dbReference type="SUPFAM" id="SSF81383">
    <property type="entry name" value="F-box domain"/>
    <property type="match status" value="1"/>
</dbReference>
<dbReference type="OrthoDB" id="582186at2759"/>
<dbReference type="InterPro" id="IPR036047">
    <property type="entry name" value="F-box-like_dom_sf"/>
</dbReference>
<sequence length="386" mass="43466">MSNPRVGSGGQIADDVLREVFARLPDVQDLLRCAVTCWRWRRLITDPAENAHRPSMLAGIFTQNIWLDRDKVEPLKGKPRSPPKFLSLQAGSAHANLTSFVADDDGLFNDARPLASRRGFLLLGIMLPANTDHRHKLRLAVCRPLIDNRTHLLPSPPIDLPGISDSPTGWAILTSADHTALKYQGWQVLVTYRGYGVVFAYMYYPATRSWSVPIKYQRDLTRCGPGAGVVARGVVHWLYRDYTELYTLNISATMKQVSLTKIPIKIDAGLPYQRPPLLCITGEGTLSLFNTQDDGVPELWTKQKQDDRDHHIGEGEGRWLHSYLANLRTERPDIAFFAESKGALLIEQGGALFIFDLKSREKVRVTLKCDEIDQATRWFPAILLQL</sequence>
<evidence type="ECO:0000313" key="2">
    <source>
        <dbReference type="EnsemblPlants" id="TraesCS2B02G442200.1.cds1"/>
    </source>
</evidence>
<feature type="domain" description="F-box" evidence="1">
    <location>
        <begin position="12"/>
        <end position="53"/>
    </location>
</feature>
<dbReference type="Gene3D" id="1.20.1280.50">
    <property type="match status" value="1"/>
</dbReference>
<organism evidence="2">
    <name type="scientific">Triticum aestivum</name>
    <name type="common">Wheat</name>
    <dbReference type="NCBI Taxonomy" id="4565"/>
    <lineage>
        <taxon>Eukaryota</taxon>
        <taxon>Viridiplantae</taxon>
        <taxon>Streptophyta</taxon>
        <taxon>Embryophyta</taxon>
        <taxon>Tracheophyta</taxon>
        <taxon>Spermatophyta</taxon>
        <taxon>Magnoliopsida</taxon>
        <taxon>Liliopsida</taxon>
        <taxon>Poales</taxon>
        <taxon>Poaceae</taxon>
        <taxon>BOP clade</taxon>
        <taxon>Pooideae</taxon>
        <taxon>Triticodae</taxon>
        <taxon>Triticeae</taxon>
        <taxon>Triticinae</taxon>
        <taxon>Triticum</taxon>
    </lineage>
</organism>
<dbReference type="Pfam" id="PF12937">
    <property type="entry name" value="F-box-like"/>
    <property type="match status" value="1"/>
</dbReference>
<evidence type="ECO:0000259" key="1">
    <source>
        <dbReference type="SMART" id="SM00256"/>
    </source>
</evidence>
<dbReference type="Proteomes" id="UP000019116">
    <property type="component" value="Chromosome 2B"/>
</dbReference>
<reference evidence="2" key="2">
    <citation type="submission" date="2018-10" db="UniProtKB">
        <authorList>
            <consortium name="EnsemblPlants"/>
        </authorList>
    </citation>
    <scope>IDENTIFICATION</scope>
</reference>
<dbReference type="SMART" id="SM00256">
    <property type="entry name" value="FBOX"/>
    <property type="match status" value="1"/>
</dbReference>
<dbReference type="OMA" id="WQDESAF"/>
<dbReference type="Gramene" id="TraesCS2B02G442200.1">
    <property type="protein sequence ID" value="TraesCS2B02G442200.1.cds1"/>
    <property type="gene ID" value="TraesCS2B02G442200"/>
</dbReference>
<dbReference type="Gramene" id="TraesCS2B03G1124700.1">
    <property type="protein sequence ID" value="TraesCS2B03G1124700.1.CDS1"/>
    <property type="gene ID" value="TraesCS2B03G1124700"/>
</dbReference>
<accession>A0A3B6CBK7</accession>
<dbReference type="Gramene" id="TraesNOR2B03G01025840.1">
    <property type="protein sequence ID" value="TraesNOR2B03G01025840.1.CDS1"/>
    <property type="gene ID" value="TraesNOR2B03G01025840"/>
</dbReference>
<name>A0A3B6CBK7_WHEAT</name>
<dbReference type="PANTHER" id="PTHR36140:SF2">
    <property type="entry name" value="OS01G0152950 PROTEIN"/>
    <property type="match status" value="1"/>
</dbReference>